<dbReference type="OrthoDB" id="4226885at2759"/>
<comment type="caution">
    <text evidence="3">The sequence shown here is derived from an EMBL/GenBank/DDBJ whole genome shotgun (WGS) entry which is preliminary data.</text>
</comment>
<feature type="compositionally biased region" description="Low complexity" evidence="1">
    <location>
        <begin position="555"/>
        <end position="564"/>
    </location>
</feature>
<dbReference type="AlphaFoldDB" id="A0A2I2FRB0"/>
<proteinExistence type="predicted"/>
<organism evidence="3 4">
    <name type="scientific">Aspergillus steynii IBT 23096</name>
    <dbReference type="NCBI Taxonomy" id="1392250"/>
    <lineage>
        <taxon>Eukaryota</taxon>
        <taxon>Fungi</taxon>
        <taxon>Dikarya</taxon>
        <taxon>Ascomycota</taxon>
        <taxon>Pezizomycotina</taxon>
        <taxon>Eurotiomycetes</taxon>
        <taxon>Eurotiomycetidae</taxon>
        <taxon>Eurotiales</taxon>
        <taxon>Aspergillaceae</taxon>
        <taxon>Aspergillus</taxon>
        <taxon>Aspergillus subgen. Circumdati</taxon>
    </lineage>
</organism>
<feature type="region of interest" description="Disordered" evidence="1">
    <location>
        <begin position="309"/>
        <end position="338"/>
    </location>
</feature>
<evidence type="ECO:0000256" key="1">
    <source>
        <dbReference type="SAM" id="MobiDB-lite"/>
    </source>
</evidence>
<dbReference type="EMBL" id="MSFO01000011">
    <property type="protein sequence ID" value="PLB43151.1"/>
    <property type="molecule type" value="Genomic_DNA"/>
</dbReference>
<protein>
    <submittedName>
        <fullName evidence="3">Uncharacterized protein</fullName>
    </submittedName>
</protein>
<dbReference type="VEuPathDB" id="FungiDB:P170DRAFT_481102"/>
<dbReference type="Proteomes" id="UP000234275">
    <property type="component" value="Unassembled WGS sequence"/>
</dbReference>
<feature type="transmembrane region" description="Helical" evidence="2">
    <location>
        <begin position="141"/>
        <end position="161"/>
    </location>
</feature>
<feature type="compositionally biased region" description="Polar residues" evidence="1">
    <location>
        <begin position="585"/>
        <end position="600"/>
    </location>
</feature>
<keyword evidence="2" id="KW-0812">Transmembrane</keyword>
<gene>
    <name evidence="3" type="ORF">P170DRAFT_481102</name>
</gene>
<feature type="region of interest" description="Disordered" evidence="1">
    <location>
        <begin position="256"/>
        <end position="289"/>
    </location>
</feature>
<feature type="compositionally biased region" description="Polar residues" evidence="1">
    <location>
        <begin position="513"/>
        <end position="522"/>
    </location>
</feature>
<name>A0A2I2FRB0_9EURO</name>
<feature type="transmembrane region" description="Helical" evidence="2">
    <location>
        <begin position="54"/>
        <end position="76"/>
    </location>
</feature>
<sequence length="600" mass="66855">MASRSMSQRKSGSWTKVVIFISLYVLLLESLIEWALVLYLYADRRVDSKMTPSLILAIVASFLTVPLVVLHSILAWQYNKVVGFGSQKAILHRACTYLLRLTIIVWLAASVAGLVVVSQQVSCLPESATDGFWKAGFSCALHRAAVIVSVIAFITVCLYFCSRELSERPYDVSLLGVYKHPRATRDGSFISSSTLQSDSTLKSDIYYVCRRPDVTYGTRDYQFSPNDVSEKSNWPSVLQHPTPIHPRPHLTLDVDPGSENSDVLSGSTISPNGTLSRRSPGGSTINDLSSICRTPTGVTSTVIHDPFWQPPPLFELPDGSGSTSTSTHKRQKSSLSSLRRLLPKTFPLSLPLSADPQIRALADPNVPRDVEKQIEPENTKDPKDGLQSQPEYFPKESSASSLVASNPDPPKPSLPRSMTTNSAEAPEAVIPEKVDVHRSNTTQTGPIQTVYQHHPKFTSVPISPLTLHPLNRAPSHRASVVEPDRIANRHSMRHSDRRRSQRQFEPVQVPRYTRSQHLPQTRWSKRGRAEPRRMWSQSRRNDAEVNYPSTRRSRSSTCGGFSSGHLDCIRETGTSIDEPRGDIFSDNSYRGTSRTSMHKY</sequence>
<dbReference type="GeneID" id="36561532"/>
<dbReference type="RefSeq" id="XP_024698453.1">
    <property type="nucleotide sequence ID" value="XM_024853834.1"/>
</dbReference>
<feature type="compositionally biased region" description="Polar residues" evidence="1">
    <location>
        <begin position="258"/>
        <end position="289"/>
    </location>
</feature>
<feature type="region of interest" description="Disordered" evidence="1">
    <location>
        <begin position="473"/>
        <end position="600"/>
    </location>
</feature>
<feature type="transmembrane region" description="Helical" evidence="2">
    <location>
        <begin position="97"/>
        <end position="121"/>
    </location>
</feature>
<dbReference type="STRING" id="1392250.A0A2I2FRB0"/>
<keyword evidence="2" id="KW-0472">Membrane</keyword>
<accession>A0A2I2FRB0</accession>
<keyword evidence="2" id="KW-1133">Transmembrane helix</keyword>
<evidence type="ECO:0000313" key="3">
    <source>
        <dbReference type="EMBL" id="PLB43151.1"/>
    </source>
</evidence>
<evidence type="ECO:0000256" key="2">
    <source>
        <dbReference type="SAM" id="Phobius"/>
    </source>
</evidence>
<feature type="compositionally biased region" description="Basic and acidic residues" evidence="1">
    <location>
        <begin position="366"/>
        <end position="384"/>
    </location>
</feature>
<reference evidence="3 4" key="1">
    <citation type="submission" date="2016-12" db="EMBL/GenBank/DDBJ databases">
        <title>The genomes of Aspergillus section Nigri reveals drivers in fungal speciation.</title>
        <authorList>
            <consortium name="DOE Joint Genome Institute"/>
            <person name="Vesth T.C."/>
            <person name="Nybo J."/>
            <person name="Theobald S."/>
            <person name="Brandl J."/>
            <person name="Frisvad J.C."/>
            <person name="Nielsen K.F."/>
            <person name="Lyhne E.K."/>
            <person name="Kogle M.E."/>
            <person name="Kuo A."/>
            <person name="Riley R."/>
            <person name="Clum A."/>
            <person name="Nolan M."/>
            <person name="Lipzen A."/>
            <person name="Salamov A."/>
            <person name="Henrissat B."/>
            <person name="Wiebenga A."/>
            <person name="De Vries R.P."/>
            <person name="Grigoriev I.V."/>
            <person name="Mortensen U.H."/>
            <person name="Andersen M.R."/>
            <person name="Baker S.E."/>
        </authorList>
    </citation>
    <scope>NUCLEOTIDE SEQUENCE [LARGE SCALE GENOMIC DNA]</scope>
    <source>
        <strain evidence="3 4">IBT 23096</strain>
    </source>
</reference>
<feature type="compositionally biased region" description="Basic and acidic residues" evidence="1">
    <location>
        <begin position="527"/>
        <end position="543"/>
    </location>
</feature>
<evidence type="ECO:0000313" key="4">
    <source>
        <dbReference type="Proteomes" id="UP000234275"/>
    </source>
</evidence>
<feature type="transmembrane region" description="Helical" evidence="2">
    <location>
        <begin position="21"/>
        <end position="42"/>
    </location>
</feature>
<feature type="compositionally biased region" description="Basic residues" evidence="1">
    <location>
        <begin position="488"/>
        <end position="501"/>
    </location>
</feature>
<keyword evidence="4" id="KW-1185">Reference proteome</keyword>
<feature type="region of interest" description="Disordered" evidence="1">
    <location>
        <begin position="363"/>
        <end position="440"/>
    </location>
</feature>